<organism evidence="2 3">
    <name type="scientific">Xanthomonas perforans</name>
    <dbReference type="NCBI Taxonomy" id="442694"/>
    <lineage>
        <taxon>Bacteria</taxon>
        <taxon>Pseudomonadati</taxon>
        <taxon>Pseudomonadota</taxon>
        <taxon>Gammaproteobacteria</taxon>
        <taxon>Lysobacterales</taxon>
        <taxon>Lysobacteraceae</taxon>
        <taxon>Xanthomonas</taxon>
    </lineage>
</organism>
<proteinExistence type="predicted"/>
<dbReference type="EMBL" id="JAAGYU010002010">
    <property type="protein sequence ID" value="NEL80876.1"/>
    <property type="molecule type" value="Genomic_DNA"/>
</dbReference>
<sequence length="96" mass="10451">ADQGLLPLRRRLIEQTGNGGVLAEVSDPPLAGPVLWQTLEVPESGWRLHLLHDTRASAAAGRAAAIAAAGAWLALALLWLFVQQRRRLSALRQRSR</sequence>
<feature type="non-terminal residue" evidence="2">
    <location>
        <position position="1"/>
    </location>
</feature>
<evidence type="ECO:0000313" key="3">
    <source>
        <dbReference type="Proteomes" id="UP000471082"/>
    </source>
</evidence>
<evidence type="ECO:0000256" key="1">
    <source>
        <dbReference type="SAM" id="Phobius"/>
    </source>
</evidence>
<dbReference type="AlphaFoldDB" id="A0A7X5N3L1"/>
<accession>A0A7X5N3L1</accession>
<evidence type="ECO:0000313" key="2">
    <source>
        <dbReference type="EMBL" id="NEL80876.1"/>
    </source>
</evidence>
<keyword evidence="2" id="KW-0418">Kinase</keyword>
<dbReference type="Proteomes" id="UP000471082">
    <property type="component" value="Unassembled WGS sequence"/>
</dbReference>
<keyword evidence="1" id="KW-0812">Transmembrane</keyword>
<gene>
    <name evidence="2" type="ORF">G3W61_32005</name>
</gene>
<dbReference type="GO" id="GO:0016301">
    <property type="term" value="F:kinase activity"/>
    <property type="evidence" value="ECO:0007669"/>
    <property type="project" value="UniProtKB-KW"/>
</dbReference>
<protein>
    <submittedName>
        <fullName evidence="2">Hybrid sensor histidine kinase/response regulator</fullName>
    </submittedName>
</protein>
<keyword evidence="1" id="KW-0472">Membrane</keyword>
<keyword evidence="1" id="KW-1133">Transmembrane helix</keyword>
<feature type="non-terminal residue" evidence="2">
    <location>
        <position position="96"/>
    </location>
</feature>
<comment type="caution">
    <text evidence="2">The sequence shown here is derived from an EMBL/GenBank/DDBJ whole genome shotgun (WGS) entry which is preliminary data.</text>
</comment>
<name>A0A7X5N3L1_XANPE</name>
<feature type="transmembrane region" description="Helical" evidence="1">
    <location>
        <begin position="59"/>
        <end position="82"/>
    </location>
</feature>
<keyword evidence="2" id="KW-0808">Transferase</keyword>
<reference evidence="2 3" key="1">
    <citation type="submission" date="2019-11" db="EMBL/GenBank/DDBJ databases">
        <title>Genome-resolved metagenomics to study the prevalence of co-infection and intraspecific heterogeneity among plant pathogen metapopulations.</title>
        <authorList>
            <person name="Newberry E."/>
            <person name="Bhandari R."/>
            <person name="Kemble J."/>
            <person name="Sikora E."/>
            <person name="Potnis N."/>
        </authorList>
    </citation>
    <scope>NUCLEOTIDE SEQUENCE [LARGE SCALE GENOMIC DNA]</scope>
    <source>
        <strain evidence="2">Xp_Tom_Tuscaloosa_18b</strain>
    </source>
</reference>